<dbReference type="EMBL" id="QJKJ01008962">
    <property type="protein sequence ID" value="RDX78104.1"/>
    <property type="molecule type" value="Genomic_DNA"/>
</dbReference>
<gene>
    <name evidence="1" type="ORF">CR513_41675</name>
</gene>
<keyword evidence="2" id="KW-1185">Reference proteome</keyword>
<name>A0A371FIG5_MUCPR</name>
<accession>A0A371FIG5</accession>
<comment type="caution">
    <text evidence="1">The sequence shown here is derived from an EMBL/GenBank/DDBJ whole genome shotgun (WGS) entry which is preliminary data.</text>
</comment>
<feature type="non-terminal residue" evidence="1">
    <location>
        <position position="1"/>
    </location>
</feature>
<evidence type="ECO:0000313" key="1">
    <source>
        <dbReference type="EMBL" id="RDX78104.1"/>
    </source>
</evidence>
<evidence type="ECO:0000313" key="2">
    <source>
        <dbReference type="Proteomes" id="UP000257109"/>
    </source>
</evidence>
<sequence length="127" mass="14665">MLVATPVFMFSSLKGMWTPNLYFSPTPSCHRLRHMVASLGTFFLDSQAHTNEMHEIIDLCVIFAPLGVALHCICISSYTKQPVKIDKETKTKFQKHLYRIRSKTKRMEVVVDDLEERHEALRNAVNQ</sequence>
<protein>
    <submittedName>
        <fullName evidence="1">Uncharacterized protein</fullName>
    </submittedName>
</protein>
<dbReference type="AlphaFoldDB" id="A0A371FIG5"/>
<organism evidence="1 2">
    <name type="scientific">Mucuna pruriens</name>
    <name type="common">Velvet bean</name>
    <name type="synonym">Dolichos pruriens</name>
    <dbReference type="NCBI Taxonomy" id="157652"/>
    <lineage>
        <taxon>Eukaryota</taxon>
        <taxon>Viridiplantae</taxon>
        <taxon>Streptophyta</taxon>
        <taxon>Embryophyta</taxon>
        <taxon>Tracheophyta</taxon>
        <taxon>Spermatophyta</taxon>
        <taxon>Magnoliopsida</taxon>
        <taxon>eudicotyledons</taxon>
        <taxon>Gunneridae</taxon>
        <taxon>Pentapetalae</taxon>
        <taxon>rosids</taxon>
        <taxon>fabids</taxon>
        <taxon>Fabales</taxon>
        <taxon>Fabaceae</taxon>
        <taxon>Papilionoideae</taxon>
        <taxon>50 kb inversion clade</taxon>
        <taxon>NPAAA clade</taxon>
        <taxon>indigoferoid/millettioid clade</taxon>
        <taxon>Phaseoleae</taxon>
        <taxon>Mucuna</taxon>
    </lineage>
</organism>
<dbReference type="Proteomes" id="UP000257109">
    <property type="component" value="Unassembled WGS sequence"/>
</dbReference>
<reference evidence="1" key="1">
    <citation type="submission" date="2018-05" db="EMBL/GenBank/DDBJ databases">
        <title>Draft genome of Mucuna pruriens seed.</title>
        <authorList>
            <person name="Nnadi N.E."/>
            <person name="Vos R."/>
            <person name="Hasami M.H."/>
            <person name="Devisetty U.K."/>
            <person name="Aguiy J.C."/>
        </authorList>
    </citation>
    <scope>NUCLEOTIDE SEQUENCE [LARGE SCALE GENOMIC DNA]</scope>
    <source>
        <strain evidence="1">JCA_2017</strain>
    </source>
</reference>
<proteinExistence type="predicted"/>